<dbReference type="PROSITE" id="PS50005">
    <property type="entry name" value="TPR"/>
    <property type="match status" value="4"/>
</dbReference>
<protein>
    <recommendedName>
        <fullName evidence="4">Tetratricopeptide repeat protein</fullName>
    </recommendedName>
</protein>
<gene>
    <name evidence="2" type="ORF">FGO68_gene15085</name>
</gene>
<proteinExistence type="predicted"/>
<dbReference type="Gene3D" id="1.25.40.10">
    <property type="entry name" value="Tetratricopeptide repeat domain"/>
    <property type="match status" value="4"/>
</dbReference>
<feature type="repeat" description="TPR" evidence="1">
    <location>
        <begin position="339"/>
        <end position="372"/>
    </location>
</feature>
<reference evidence="2" key="1">
    <citation type="submission" date="2019-06" db="EMBL/GenBank/DDBJ databases">
        <authorList>
            <person name="Zheng W."/>
        </authorList>
    </citation>
    <scope>NUCLEOTIDE SEQUENCE</scope>
    <source>
        <strain evidence="2">QDHG01</strain>
    </source>
</reference>
<dbReference type="InterPro" id="IPR019734">
    <property type="entry name" value="TPR_rpt"/>
</dbReference>
<dbReference type="PANTHER" id="PTHR45153">
    <property type="entry name" value="TETRATRICOPEPTIDE REPEAT PROTEIN 16"/>
    <property type="match status" value="1"/>
</dbReference>
<evidence type="ECO:0000313" key="3">
    <source>
        <dbReference type="Proteomes" id="UP000785679"/>
    </source>
</evidence>
<keyword evidence="3" id="KW-1185">Reference proteome</keyword>
<feature type="repeat" description="TPR" evidence="1">
    <location>
        <begin position="264"/>
        <end position="297"/>
    </location>
</feature>
<name>A0A8J8NSY3_HALGN</name>
<dbReference type="PANTHER" id="PTHR45153:SF1">
    <property type="entry name" value="TETRATRICOPEPTIDE REPEAT PROTEIN 16"/>
    <property type="match status" value="1"/>
</dbReference>
<dbReference type="Proteomes" id="UP000785679">
    <property type="component" value="Unassembled WGS sequence"/>
</dbReference>
<dbReference type="AlphaFoldDB" id="A0A8J8NSY3"/>
<dbReference type="Pfam" id="PF13181">
    <property type="entry name" value="TPR_8"/>
    <property type="match status" value="3"/>
</dbReference>
<dbReference type="EMBL" id="RRYP01008637">
    <property type="protein sequence ID" value="TNV79645.1"/>
    <property type="molecule type" value="Genomic_DNA"/>
</dbReference>
<comment type="caution">
    <text evidence="2">The sequence shown here is derived from an EMBL/GenBank/DDBJ whole genome shotgun (WGS) entry which is preliminary data.</text>
</comment>
<accession>A0A8J8NSY3</accession>
<dbReference type="SUPFAM" id="SSF48452">
    <property type="entry name" value="TPR-like"/>
    <property type="match status" value="1"/>
</dbReference>
<dbReference type="OrthoDB" id="311870at2759"/>
<evidence type="ECO:0000313" key="2">
    <source>
        <dbReference type="EMBL" id="TNV79645.1"/>
    </source>
</evidence>
<feature type="repeat" description="TPR" evidence="1">
    <location>
        <begin position="34"/>
        <end position="67"/>
    </location>
</feature>
<evidence type="ECO:0008006" key="4">
    <source>
        <dbReference type="Google" id="ProtNLM"/>
    </source>
</evidence>
<dbReference type="SMART" id="SM00028">
    <property type="entry name" value="TPR"/>
    <property type="match status" value="9"/>
</dbReference>
<sequence>MERLQGASARIDVHDYEGALIEFSKIIFYDKSIPEAYAERAEIYIKLCDFSSAISNFKKALQLRQVPEWEVKLRQLYFMKGLTLIEEGYCNDALNLVSQINSEDVKFIYLKALAYIRAGNKQLAFAEIDRCLERDPFNVEVMILKGKLLWSIDKIDEGNEMFWAAHAINPEHHEIVEFLSIMKPRAEEFYKKATKFIFEGNKALAFENIKRGLELFHDMSKLLLLRASLYRQQRDYEMALNDLERASKFMFAEGLESEVKSQIGLTYNDMGSSLFIKKKYHDSVTIFNEALNFMPQDSGIYINRGDAYRELKKFNLALSDYHYALDLGGDGKMIKARLSLTHYALGSQCFNQRDYEGANIEFSRAIEYYPGNAEYYVNRARASLEIPSGFESAYADLQKALELDPTHDMASSLIQNFNRDKKVSFVGGKFVKPG</sequence>
<evidence type="ECO:0000256" key="1">
    <source>
        <dbReference type="PROSITE-ProRule" id="PRU00339"/>
    </source>
</evidence>
<feature type="repeat" description="TPR" evidence="1">
    <location>
        <begin position="298"/>
        <end position="331"/>
    </location>
</feature>
<keyword evidence="1" id="KW-0802">TPR repeat</keyword>
<dbReference type="InterPro" id="IPR011990">
    <property type="entry name" value="TPR-like_helical_dom_sf"/>
</dbReference>
<organism evidence="2 3">
    <name type="scientific">Halteria grandinella</name>
    <dbReference type="NCBI Taxonomy" id="5974"/>
    <lineage>
        <taxon>Eukaryota</taxon>
        <taxon>Sar</taxon>
        <taxon>Alveolata</taxon>
        <taxon>Ciliophora</taxon>
        <taxon>Intramacronucleata</taxon>
        <taxon>Spirotrichea</taxon>
        <taxon>Stichotrichia</taxon>
        <taxon>Sporadotrichida</taxon>
        <taxon>Halteriidae</taxon>
        <taxon>Halteria</taxon>
    </lineage>
</organism>